<comment type="cofactor">
    <cofactor evidence="7">
        <name>Zn(2+)</name>
        <dbReference type="ChEBI" id="CHEBI:29105"/>
    </cofactor>
    <text evidence="7">Binds 1 zinc ion per subunit.</text>
</comment>
<evidence type="ECO:0000256" key="2">
    <source>
        <dbReference type="ARBA" id="ARBA00022491"/>
    </source>
</evidence>
<evidence type="ECO:0000256" key="5">
    <source>
        <dbReference type="ARBA" id="ARBA00023125"/>
    </source>
</evidence>
<dbReference type="RefSeq" id="WP_225698873.1">
    <property type="nucleotide sequence ID" value="NZ_JAIXNE010000005.1"/>
</dbReference>
<dbReference type="AlphaFoldDB" id="A0A9X1HUP3"/>
<keyword evidence="2" id="KW-0678">Repressor</keyword>
<dbReference type="InterPro" id="IPR036390">
    <property type="entry name" value="WH_DNA-bd_sf"/>
</dbReference>
<dbReference type="EMBL" id="JAIXNE010000005">
    <property type="protein sequence ID" value="MCA6078011.1"/>
    <property type="molecule type" value="Genomic_DNA"/>
</dbReference>
<name>A0A9X1HUP3_9BACT</name>
<dbReference type="GO" id="GO:0000976">
    <property type="term" value="F:transcription cis-regulatory region binding"/>
    <property type="evidence" value="ECO:0007669"/>
    <property type="project" value="TreeGrafter"/>
</dbReference>
<evidence type="ECO:0000256" key="1">
    <source>
        <dbReference type="ARBA" id="ARBA00007957"/>
    </source>
</evidence>
<keyword evidence="7" id="KW-0479">Metal-binding</keyword>
<comment type="similarity">
    <text evidence="1">Belongs to the Fur family.</text>
</comment>
<dbReference type="GO" id="GO:1900376">
    <property type="term" value="P:regulation of secondary metabolite biosynthetic process"/>
    <property type="evidence" value="ECO:0007669"/>
    <property type="project" value="TreeGrafter"/>
</dbReference>
<dbReference type="InterPro" id="IPR043135">
    <property type="entry name" value="Fur_C"/>
</dbReference>
<keyword evidence="9" id="KW-1185">Reference proteome</keyword>
<dbReference type="Proteomes" id="UP001139409">
    <property type="component" value="Unassembled WGS sequence"/>
</dbReference>
<dbReference type="PANTHER" id="PTHR33202:SF7">
    <property type="entry name" value="FERRIC UPTAKE REGULATION PROTEIN"/>
    <property type="match status" value="1"/>
</dbReference>
<dbReference type="InterPro" id="IPR036388">
    <property type="entry name" value="WH-like_DNA-bd_sf"/>
</dbReference>
<dbReference type="GO" id="GO:0003700">
    <property type="term" value="F:DNA-binding transcription factor activity"/>
    <property type="evidence" value="ECO:0007669"/>
    <property type="project" value="InterPro"/>
</dbReference>
<dbReference type="InterPro" id="IPR002481">
    <property type="entry name" value="FUR"/>
</dbReference>
<dbReference type="PANTHER" id="PTHR33202">
    <property type="entry name" value="ZINC UPTAKE REGULATION PROTEIN"/>
    <property type="match status" value="1"/>
</dbReference>
<dbReference type="SUPFAM" id="SSF46785">
    <property type="entry name" value="Winged helix' DNA-binding domain"/>
    <property type="match status" value="1"/>
</dbReference>
<protein>
    <submittedName>
        <fullName evidence="8">Transcriptional repressor</fullName>
    </submittedName>
</protein>
<keyword evidence="6" id="KW-0804">Transcription</keyword>
<reference evidence="8" key="1">
    <citation type="submission" date="2021-09" db="EMBL/GenBank/DDBJ databases">
        <title>Fulvivirga sp. isolated from coastal sediment.</title>
        <authorList>
            <person name="Yu H."/>
        </authorList>
    </citation>
    <scope>NUCLEOTIDE SEQUENCE</scope>
    <source>
        <strain evidence="8">1062</strain>
    </source>
</reference>
<dbReference type="Gene3D" id="1.10.10.10">
    <property type="entry name" value="Winged helix-like DNA-binding domain superfamily/Winged helix DNA-binding domain"/>
    <property type="match status" value="1"/>
</dbReference>
<dbReference type="CDD" id="cd07153">
    <property type="entry name" value="Fur_like"/>
    <property type="match status" value="1"/>
</dbReference>
<dbReference type="GO" id="GO:0008270">
    <property type="term" value="F:zinc ion binding"/>
    <property type="evidence" value="ECO:0007669"/>
    <property type="project" value="TreeGrafter"/>
</dbReference>
<comment type="caution">
    <text evidence="8">The sequence shown here is derived from an EMBL/GenBank/DDBJ whole genome shotgun (WGS) entry which is preliminary data.</text>
</comment>
<keyword evidence="3 7" id="KW-0862">Zinc</keyword>
<accession>A0A9X1HUP3</accession>
<dbReference type="Gene3D" id="3.30.1490.190">
    <property type="match status" value="1"/>
</dbReference>
<dbReference type="Pfam" id="PF01475">
    <property type="entry name" value="FUR"/>
    <property type="match status" value="1"/>
</dbReference>
<evidence type="ECO:0000256" key="4">
    <source>
        <dbReference type="ARBA" id="ARBA00023015"/>
    </source>
</evidence>
<evidence type="ECO:0000256" key="6">
    <source>
        <dbReference type="ARBA" id="ARBA00023163"/>
    </source>
</evidence>
<gene>
    <name evidence="8" type="ORF">LDX50_24265</name>
</gene>
<feature type="binding site" evidence="7">
    <location>
        <position position="89"/>
    </location>
    <ligand>
        <name>Zn(2+)</name>
        <dbReference type="ChEBI" id="CHEBI:29105"/>
    </ligand>
</feature>
<keyword evidence="5" id="KW-0238">DNA-binding</keyword>
<proteinExistence type="inferred from homology"/>
<organism evidence="8 9">
    <name type="scientific">Fulvivirga sedimenti</name>
    <dbReference type="NCBI Taxonomy" id="2879465"/>
    <lineage>
        <taxon>Bacteria</taxon>
        <taxon>Pseudomonadati</taxon>
        <taxon>Bacteroidota</taxon>
        <taxon>Cytophagia</taxon>
        <taxon>Cytophagales</taxon>
        <taxon>Fulvivirgaceae</taxon>
        <taxon>Fulvivirga</taxon>
    </lineage>
</organism>
<evidence type="ECO:0000313" key="8">
    <source>
        <dbReference type="EMBL" id="MCA6078011.1"/>
    </source>
</evidence>
<sequence>MVRQKIMNAGLRVTPQRMVILDAIQGMNNHPTADDIYLAIHPANPGISMATVYKTLETYVDSGLLQKVYTREGQMRYDPRIDNHGHIYCTNTGEIIDFYDDELNKIITAFFRKKKVSNIRISNISLQINALKTDPGKSISIK</sequence>
<evidence type="ECO:0000256" key="3">
    <source>
        <dbReference type="ARBA" id="ARBA00022833"/>
    </source>
</evidence>
<evidence type="ECO:0000256" key="7">
    <source>
        <dbReference type="PIRSR" id="PIRSR602481-1"/>
    </source>
</evidence>
<dbReference type="GO" id="GO:0045892">
    <property type="term" value="P:negative regulation of DNA-templated transcription"/>
    <property type="evidence" value="ECO:0007669"/>
    <property type="project" value="TreeGrafter"/>
</dbReference>
<keyword evidence="4" id="KW-0805">Transcription regulation</keyword>
<evidence type="ECO:0000313" key="9">
    <source>
        <dbReference type="Proteomes" id="UP001139409"/>
    </source>
</evidence>